<reference evidence="3 4" key="2">
    <citation type="journal article" date="2019" name="PLoS Negl. Trop. Dis.">
        <title>Revisiting the worldwide diversity of Leptospira species in the environment.</title>
        <authorList>
            <person name="Vincent A.T."/>
            <person name="Schiettekatte O."/>
            <person name="Bourhy P."/>
            <person name="Veyrier F.J."/>
            <person name="Picardeau M."/>
        </authorList>
    </citation>
    <scope>NUCLEOTIDE SEQUENCE [LARGE SCALE GENOMIC DNA]</scope>
    <source>
        <strain evidence="1 3">201800280</strain>
        <strain evidence="4">201800281</strain>
    </source>
</reference>
<dbReference type="PROSITE" id="PS51257">
    <property type="entry name" value="PROKAR_LIPOPROTEIN"/>
    <property type="match status" value="1"/>
</dbReference>
<evidence type="ECO:0000313" key="3">
    <source>
        <dbReference type="Proteomes" id="UP000297394"/>
    </source>
</evidence>
<reference evidence="2" key="1">
    <citation type="submission" date="2018-10" db="EMBL/GenBank/DDBJ databases">
        <authorList>
            <person name="Vincent A.T."/>
            <person name="Schiettekatte O."/>
            <person name="Bourhy P."/>
            <person name="Veyrier F.J."/>
            <person name="Picardeau M."/>
        </authorList>
    </citation>
    <scope>NUCLEOTIDE SEQUENCE</scope>
    <source>
        <strain evidence="2">201800281</strain>
    </source>
</reference>
<dbReference type="Proteomes" id="UP000297394">
    <property type="component" value="Unassembled WGS sequence"/>
</dbReference>
<protein>
    <recommendedName>
        <fullName evidence="5">Lipoprotein</fullName>
    </recommendedName>
</protein>
<dbReference type="RefSeq" id="WP_135748649.1">
    <property type="nucleotide sequence ID" value="NZ_RQFL01000011.1"/>
</dbReference>
<proteinExistence type="predicted"/>
<evidence type="ECO:0000313" key="2">
    <source>
        <dbReference type="EMBL" id="TGK93347.1"/>
    </source>
</evidence>
<dbReference type="Proteomes" id="UP000297918">
    <property type="component" value="Unassembled WGS sequence"/>
</dbReference>
<dbReference type="OrthoDB" id="9928046at2"/>
<keyword evidence="4" id="KW-1185">Reference proteome</keyword>
<evidence type="ECO:0000313" key="4">
    <source>
        <dbReference type="Proteomes" id="UP000297918"/>
    </source>
</evidence>
<name>A0A4R9INB1_9LEPT</name>
<dbReference type="EMBL" id="RQFL01000011">
    <property type="protein sequence ID" value="TGK93347.1"/>
    <property type="molecule type" value="Genomic_DNA"/>
</dbReference>
<accession>A0A4R9INB1</accession>
<dbReference type="AlphaFoldDB" id="A0A4R9INB1"/>
<dbReference type="EMBL" id="RQFM01000008">
    <property type="protein sequence ID" value="TGK89484.1"/>
    <property type="molecule type" value="Genomic_DNA"/>
</dbReference>
<sequence length="165" mass="18368">MKYPFDIIILLLTVFSCVKREKEKSFYEQFPGYLNPILAESSACSAAADAYPANAYPCYLKSEDPIFYRYDTNVFIDPSTSSVPQGTPIGCRCRLDSQSVGYSILAFQTTADFPNHGFHPESSKYTSADYPNSFINSFVSGNVVLCLDQNVSCGGKKVYQKLLIQ</sequence>
<evidence type="ECO:0000313" key="1">
    <source>
        <dbReference type="EMBL" id="TGK89484.1"/>
    </source>
</evidence>
<evidence type="ECO:0008006" key="5">
    <source>
        <dbReference type="Google" id="ProtNLM"/>
    </source>
</evidence>
<gene>
    <name evidence="1" type="ORF">EHQ23_03620</name>
    <name evidence="2" type="ORF">EHQ26_04725</name>
</gene>
<organism evidence="1 3">
    <name type="scientific">Leptospira bourretii</name>
    <dbReference type="NCBI Taxonomy" id="2484962"/>
    <lineage>
        <taxon>Bacteria</taxon>
        <taxon>Pseudomonadati</taxon>
        <taxon>Spirochaetota</taxon>
        <taxon>Spirochaetia</taxon>
        <taxon>Leptospirales</taxon>
        <taxon>Leptospiraceae</taxon>
        <taxon>Leptospira</taxon>
    </lineage>
</organism>
<comment type="caution">
    <text evidence="1">The sequence shown here is derived from an EMBL/GenBank/DDBJ whole genome shotgun (WGS) entry which is preliminary data.</text>
</comment>